<accession>A0ABP7TIN6</accession>
<sequence>MKSRKIIFVLSFAFLCAVLIAHYMMARPYEEQLMRIQTSERLGNLGSAVLDEPMGIQAILLDYSSDQALLLKTWIALKKYPTITRELLMLYGEEPIFKRVMKNYGESVVPVIQYFRANEIWTYTAQTKIAAVATDAASTLKQAWSMLPGTTKPAVPRPAAPPTAPAAPAAPAPIAPPRIAANERGWYAVNILDTEGHDLLGQFVEGQDGQIRRIQTDRFGKLVIGFLSSGIRNIETKSQSGDELKAADYLWAGVDVLPFIGIAKGLRLVKQASVAGKEIRISTKTRLLAPKLFESTAMLKLAKYGSGVAAAYLIVTHPSLVNSLLGQAAKFFGIDPWLFQLGGWWLILSLLLFPFIGLIKLAARLLLAVFSLLEKSRPKKVSVPVAAMASGSTQLT</sequence>
<evidence type="ECO:0000313" key="4">
    <source>
        <dbReference type="Proteomes" id="UP001501353"/>
    </source>
</evidence>
<proteinExistence type="predicted"/>
<reference evidence="4" key="1">
    <citation type="journal article" date="2019" name="Int. J. Syst. Evol. Microbiol.">
        <title>The Global Catalogue of Microorganisms (GCM) 10K type strain sequencing project: providing services to taxonomists for standard genome sequencing and annotation.</title>
        <authorList>
            <consortium name="The Broad Institute Genomics Platform"/>
            <consortium name="The Broad Institute Genome Sequencing Center for Infectious Disease"/>
            <person name="Wu L."/>
            <person name="Ma J."/>
        </authorList>
    </citation>
    <scope>NUCLEOTIDE SEQUENCE [LARGE SCALE GENOMIC DNA]</scope>
    <source>
        <strain evidence="4">JCM 16673</strain>
    </source>
</reference>
<keyword evidence="4" id="KW-1185">Reference proteome</keyword>
<keyword evidence="2" id="KW-0812">Transmembrane</keyword>
<evidence type="ECO:0000256" key="2">
    <source>
        <dbReference type="SAM" id="Phobius"/>
    </source>
</evidence>
<evidence type="ECO:0000313" key="3">
    <source>
        <dbReference type="EMBL" id="GAA4026882.1"/>
    </source>
</evidence>
<comment type="caution">
    <text evidence="3">The sequence shown here is derived from an EMBL/GenBank/DDBJ whole genome shotgun (WGS) entry which is preliminary data.</text>
</comment>
<feature type="transmembrane region" description="Helical" evidence="2">
    <location>
        <begin position="344"/>
        <end position="370"/>
    </location>
</feature>
<feature type="region of interest" description="Disordered" evidence="1">
    <location>
        <begin position="151"/>
        <end position="171"/>
    </location>
</feature>
<organism evidence="3 4">
    <name type="scientific">Actimicrobium antarcticum</name>
    <dbReference type="NCBI Taxonomy" id="1051899"/>
    <lineage>
        <taxon>Bacteria</taxon>
        <taxon>Pseudomonadati</taxon>
        <taxon>Pseudomonadota</taxon>
        <taxon>Betaproteobacteria</taxon>
        <taxon>Burkholderiales</taxon>
        <taxon>Oxalobacteraceae</taxon>
        <taxon>Actimicrobium</taxon>
    </lineage>
</organism>
<dbReference type="RefSeq" id="WP_344763797.1">
    <property type="nucleotide sequence ID" value="NZ_BAAAZE010000010.1"/>
</dbReference>
<name>A0ABP7TIN6_9BURK</name>
<dbReference type="EMBL" id="BAAAZE010000010">
    <property type="protein sequence ID" value="GAA4026882.1"/>
    <property type="molecule type" value="Genomic_DNA"/>
</dbReference>
<protein>
    <submittedName>
        <fullName evidence="3">Uncharacterized protein</fullName>
    </submittedName>
</protein>
<keyword evidence="2" id="KW-0472">Membrane</keyword>
<dbReference type="Proteomes" id="UP001501353">
    <property type="component" value="Unassembled WGS sequence"/>
</dbReference>
<gene>
    <name evidence="3" type="ORF">GCM10022212_26120</name>
</gene>
<keyword evidence="2" id="KW-1133">Transmembrane helix</keyword>
<evidence type="ECO:0000256" key="1">
    <source>
        <dbReference type="SAM" id="MobiDB-lite"/>
    </source>
</evidence>
<feature type="compositionally biased region" description="Pro residues" evidence="1">
    <location>
        <begin position="155"/>
        <end position="171"/>
    </location>
</feature>